<evidence type="ECO:0000313" key="10">
    <source>
        <dbReference type="Proteomes" id="UP001219518"/>
    </source>
</evidence>
<reference evidence="9" key="2">
    <citation type="journal article" date="2023" name="BMC Genomics">
        <title>Pest status, molecular evolution, and epigenetic factors derived from the genome assembly of Frankliniella fusca, a thysanopteran phytovirus vector.</title>
        <authorList>
            <person name="Catto M.A."/>
            <person name="Labadie P.E."/>
            <person name="Jacobson A.L."/>
            <person name="Kennedy G.G."/>
            <person name="Srinivasan R."/>
            <person name="Hunt B.G."/>
        </authorList>
    </citation>
    <scope>NUCLEOTIDE SEQUENCE</scope>
    <source>
        <strain evidence="9">PL_HMW_Pooled</strain>
    </source>
</reference>
<dbReference type="PANTHER" id="PTHR22761">
    <property type="entry name" value="CHARGED MULTIVESICULAR BODY PROTEIN"/>
    <property type="match status" value="1"/>
</dbReference>
<dbReference type="AlphaFoldDB" id="A0AAE1HND1"/>
<dbReference type="EMBL" id="JAHWGI010001182">
    <property type="protein sequence ID" value="KAK3924404.1"/>
    <property type="molecule type" value="Genomic_DNA"/>
</dbReference>
<evidence type="ECO:0000256" key="2">
    <source>
        <dbReference type="ARBA" id="ARBA00006190"/>
    </source>
</evidence>
<dbReference type="Proteomes" id="UP001219518">
    <property type="component" value="Unassembled WGS sequence"/>
</dbReference>
<dbReference type="InterPro" id="IPR005024">
    <property type="entry name" value="Snf7_fam"/>
</dbReference>
<dbReference type="GO" id="GO:0015031">
    <property type="term" value="P:protein transport"/>
    <property type="evidence" value="ECO:0007669"/>
    <property type="project" value="UniProtKB-KW"/>
</dbReference>
<dbReference type="GO" id="GO:0005771">
    <property type="term" value="C:multivesicular body"/>
    <property type="evidence" value="ECO:0007669"/>
    <property type="project" value="TreeGrafter"/>
</dbReference>
<dbReference type="GO" id="GO:0032511">
    <property type="term" value="P:late endosome to vacuole transport via multivesicular body sorting pathway"/>
    <property type="evidence" value="ECO:0007669"/>
    <property type="project" value="TreeGrafter"/>
</dbReference>
<dbReference type="PANTHER" id="PTHR22761:SF5">
    <property type="entry name" value="CHARGED MULTIVESICULAR BODY PROTEIN 6"/>
    <property type="match status" value="1"/>
</dbReference>
<keyword evidence="6" id="KW-0472">Membrane</keyword>
<evidence type="ECO:0000256" key="6">
    <source>
        <dbReference type="ARBA" id="ARBA00023136"/>
    </source>
</evidence>
<protein>
    <submittedName>
        <fullName evidence="9">Charged multivesicular body protein 6</fullName>
    </submittedName>
</protein>
<dbReference type="GO" id="GO:0006900">
    <property type="term" value="P:vesicle budding from membrane"/>
    <property type="evidence" value="ECO:0007669"/>
    <property type="project" value="TreeGrafter"/>
</dbReference>
<organism evidence="9 10">
    <name type="scientific">Frankliniella fusca</name>
    <dbReference type="NCBI Taxonomy" id="407009"/>
    <lineage>
        <taxon>Eukaryota</taxon>
        <taxon>Metazoa</taxon>
        <taxon>Ecdysozoa</taxon>
        <taxon>Arthropoda</taxon>
        <taxon>Hexapoda</taxon>
        <taxon>Insecta</taxon>
        <taxon>Pterygota</taxon>
        <taxon>Neoptera</taxon>
        <taxon>Paraneoptera</taxon>
        <taxon>Thysanoptera</taxon>
        <taxon>Terebrantia</taxon>
        <taxon>Thripoidea</taxon>
        <taxon>Thripidae</taxon>
        <taxon>Frankliniella</taxon>
    </lineage>
</organism>
<feature type="compositionally biased region" description="Acidic residues" evidence="8">
    <location>
        <begin position="194"/>
        <end position="203"/>
    </location>
</feature>
<name>A0AAE1HND1_9NEOP</name>
<keyword evidence="3" id="KW-0813">Transport</keyword>
<feature type="region of interest" description="Disordered" evidence="8">
    <location>
        <begin position="166"/>
        <end position="225"/>
    </location>
</feature>
<accession>A0AAE1HND1</accession>
<evidence type="ECO:0000313" key="9">
    <source>
        <dbReference type="EMBL" id="KAK3924404.1"/>
    </source>
</evidence>
<evidence type="ECO:0000256" key="1">
    <source>
        <dbReference type="ARBA" id="ARBA00004608"/>
    </source>
</evidence>
<evidence type="ECO:0000256" key="5">
    <source>
        <dbReference type="ARBA" id="ARBA00022927"/>
    </source>
</evidence>
<feature type="compositionally biased region" description="Basic and acidic residues" evidence="8">
    <location>
        <begin position="215"/>
        <end position="225"/>
    </location>
</feature>
<dbReference type="GO" id="GO:0000815">
    <property type="term" value="C:ESCRT III complex"/>
    <property type="evidence" value="ECO:0007669"/>
    <property type="project" value="TreeGrafter"/>
</dbReference>
<keyword evidence="7" id="KW-0175">Coiled coil</keyword>
<comment type="subcellular location">
    <subcellularLocation>
        <location evidence="1">Endosome membrane</location>
    </subcellularLocation>
</comment>
<gene>
    <name evidence="9" type="ORF">KUF71_012355</name>
</gene>
<proteinExistence type="inferred from homology"/>
<feature type="coiled-coil region" evidence="7">
    <location>
        <begin position="17"/>
        <end position="44"/>
    </location>
</feature>
<evidence type="ECO:0000256" key="7">
    <source>
        <dbReference type="SAM" id="Coils"/>
    </source>
</evidence>
<keyword evidence="10" id="KW-1185">Reference proteome</keyword>
<comment type="similarity">
    <text evidence="2">Belongs to the SNF7 family.</text>
</comment>
<dbReference type="Gene3D" id="6.10.140.1230">
    <property type="match status" value="1"/>
</dbReference>
<sequence length="225" mass="25723">MGALFGKQKPKSRVTDHDRAVLQLKQQRDKLKLYQKRIQGTLDKDTELARKLLRDGKKDRARLILRKKKYQEQLLITTDNQLETLEKLTQDLEFASIEAQVINGLKVGNEALKKANAIFSIDEIERIMDETREGVEKQQEIDEMLSGVLSDQDEEDVLSELDEIIKEQKKETEPSPVVLDEEMDELPDEKMDDLPDVPDEEPQDSSAAKKAKIKQPKEKIAVAAS</sequence>
<keyword evidence="5" id="KW-0653">Protein transport</keyword>
<evidence type="ECO:0000256" key="3">
    <source>
        <dbReference type="ARBA" id="ARBA00022448"/>
    </source>
</evidence>
<evidence type="ECO:0000256" key="4">
    <source>
        <dbReference type="ARBA" id="ARBA00022753"/>
    </source>
</evidence>
<dbReference type="Pfam" id="PF03357">
    <property type="entry name" value="Snf7"/>
    <property type="match status" value="1"/>
</dbReference>
<reference evidence="9" key="1">
    <citation type="submission" date="2021-07" db="EMBL/GenBank/DDBJ databases">
        <authorList>
            <person name="Catto M.A."/>
            <person name="Jacobson A."/>
            <person name="Kennedy G."/>
            <person name="Labadie P."/>
            <person name="Hunt B.G."/>
            <person name="Srinivasan R."/>
        </authorList>
    </citation>
    <scope>NUCLEOTIDE SEQUENCE</scope>
    <source>
        <strain evidence="9">PL_HMW_Pooled</strain>
        <tissue evidence="9">Head</tissue>
    </source>
</reference>
<keyword evidence="4" id="KW-0967">Endosome</keyword>
<comment type="caution">
    <text evidence="9">The sequence shown here is derived from an EMBL/GenBank/DDBJ whole genome shotgun (WGS) entry which is preliminary data.</text>
</comment>
<evidence type="ECO:0000256" key="8">
    <source>
        <dbReference type="SAM" id="MobiDB-lite"/>
    </source>
</evidence>